<dbReference type="SMART" id="SM00164">
    <property type="entry name" value="TBC"/>
    <property type="match status" value="1"/>
</dbReference>
<evidence type="ECO:0000259" key="1">
    <source>
        <dbReference type="PROSITE" id="PS50086"/>
    </source>
</evidence>
<protein>
    <submittedName>
        <fullName evidence="2">BA75_05189T0</fullName>
    </submittedName>
</protein>
<dbReference type="PANTHER" id="PTHR47219:SF20">
    <property type="entry name" value="TBC1 DOMAIN FAMILY MEMBER 2B"/>
    <property type="match status" value="1"/>
</dbReference>
<dbReference type="OrthoDB" id="294251at2759"/>
<feature type="domain" description="Rab-GAP TBC" evidence="1">
    <location>
        <begin position="109"/>
        <end position="312"/>
    </location>
</feature>
<dbReference type="GO" id="GO:0005096">
    <property type="term" value="F:GTPase activator activity"/>
    <property type="evidence" value="ECO:0007669"/>
    <property type="project" value="TreeGrafter"/>
</dbReference>
<proteinExistence type="predicted"/>
<name>A0A1B2JIJ7_PICPA</name>
<accession>A0A1B2JIJ7</accession>
<dbReference type="PROSITE" id="PS50086">
    <property type="entry name" value="TBC_RABGAP"/>
    <property type="match status" value="1"/>
</dbReference>
<keyword evidence="3" id="KW-1185">Reference proteome</keyword>
<dbReference type="InterPro" id="IPR000195">
    <property type="entry name" value="Rab-GAP-TBC_dom"/>
</dbReference>
<dbReference type="GO" id="GO:0030427">
    <property type="term" value="C:site of polarized growth"/>
    <property type="evidence" value="ECO:0007669"/>
    <property type="project" value="UniProtKB-ARBA"/>
</dbReference>
<dbReference type="InterPro" id="IPR050302">
    <property type="entry name" value="Rab_GAP_TBC_domain"/>
</dbReference>
<dbReference type="AlphaFoldDB" id="A0A1B2JIJ7"/>
<evidence type="ECO:0000313" key="2">
    <source>
        <dbReference type="EMBL" id="ANZ77793.1"/>
    </source>
</evidence>
<sequence length="446" mass="52752">MSDRPVSASNAESLFQLYRDKSPEKPGTDSKRKTVDLNGRDRYGFKISASFVDQEKYNKWWDQYSRYLIRRKLKWVKLMSKNGFEADEDSMPTKFPTRSEELKRYVRKGIPAEWRGNAWFYFCKGPERLSKNKGLYDNLCAKMDTLDEVNLEAIEKDLHRTFPDNIHFNDYSGEESLMIGSLRRVLRCYALYNPEIGYCQSLNFIAGQLLIFMDEEKTFWMLVIIHEKLLVDVHTMNLEGVSVHQGVLLLCFRQYLPLTWSVMREHDTINDDFLVNIPSLGICTTSWFMSLFIGILPVETVLRIWDCLFYEDSKSIFRISLGIFKLMEPQFVKTPEDELYHLIQSFPRTILNPNDLLDVCYRKLNSISHLKQQEIQLCKQYVINYRAKYKNLKHDDNNLLSNQERLKLLQEGIQEFGKPRVLKGLRWNSRLNKQIRKLRVESEHDI</sequence>
<reference evidence="2 3" key="1">
    <citation type="submission" date="2016-02" db="EMBL/GenBank/DDBJ databases">
        <title>Comparative genomic and transcriptomic foundation for Pichia pastoris.</title>
        <authorList>
            <person name="Love K.R."/>
            <person name="Shah K.A."/>
            <person name="Whittaker C.A."/>
            <person name="Wu J."/>
            <person name="Bartlett M.C."/>
            <person name="Ma D."/>
            <person name="Leeson R.L."/>
            <person name="Priest M."/>
            <person name="Young S.K."/>
            <person name="Love J.C."/>
        </authorList>
    </citation>
    <scope>NUCLEOTIDE SEQUENCE [LARGE SCALE GENOMIC DNA]</scope>
    <source>
        <strain evidence="2 3">ATCC 28485</strain>
    </source>
</reference>
<evidence type="ECO:0000313" key="3">
    <source>
        <dbReference type="Proteomes" id="UP000094565"/>
    </source>
</evidence>
<dbReference type="Pfam" id="PF00566">
    <property type="entry name" value="RabGAP-TBC"/>
    <property type="match status" value="1"/>
</dbReference>
<organism evidence="2 3">
    <name type="scientific">Komagataella pastoris</name>
    <name type="common">Yeast</name>
    <name type="synonym">Pichia pastoris</name>
    <dbReference type="NCBI Taxonomy" id="4922"/>
    <lineage>
        <taxon>Eukaryota</taxon>
        <taxon>Fungi</taxon>
        <taxon>Dikarya</taxon>
        <taxon>Ascomycota</taxon>
        <taxon>Saccharomycotina</taxon>
        <taxon>Pichiomycetes</taxon>
        <taxon>Pichiales</taxon>
        <taxon>Pichiaceae</taxon>
        <taxon>Komagataella</taxon>
    </lineage>
</organism>
<dbReference type="Gene3D" id="1.10.472.80">
    <property type="entry name" value="Ypt/Rab-GAP domain of gyp1p, domain 3"/>
    <property type="match status" value="1"/>
</dbReference>
<dbReference type="Proteomes" id="UP000094565">
    <property type="component" value="Chromosome 4"/>
</dbReference>
<dbReference type="EMBL" id="CP014587">
    <property type="protein sequence ID" value="ANZ77793.1"/>
    <property type="molecule type" value="Genomic_DNA"/>
</dbReference>
<dbReference type="PANTHER" id="PTHR47219">
    <property type="entry name" value="RAB GTPASE-ACTIVATING PROTEIN 1-LIKE"/>
    <property type="match status" value="1"/>
</dbReference>
<dbReference type="SUPFAM" id="SSF47923">
    <property type="entry name" value="Ypt/Rab-GAP domain of gyp1p"/>
    <property type="match status" value="2"/>
</dbReference>
<dbReference type="Gene3D" id="1.10.8.270">
    <property type="entry name" value="putative rabgap domain of human tbc1 domain family member 14 like domains"/>
    <property type="match status" value="1"/>
</dbReference>
<dbReference type="InterPro" id="IPR035969">
    <property type="entry name" value="Rab-GAP_TBC_sf"/>
</dbReference>
<gene>
    <name evidence="2" type="ORF">ATY40_BA7505189</name>
</gene>
<dbReference type="FunFam" id="1.10.8.270:FF:000026">
    <property type="entry name" value="TBC (Tre-2/Bub2/Cdc16) domain family"/>
    <property type="match status" value="1"/>
</dbReference>
<dbReference type="GO" id="GO:0031267">
    <property type="term" value="F:small GTPase binding"/>
    <property type="evidence" value="ECO:0007669"/>
    <property type="project" value="TreeGrafter"/>
</dbReference>